<feature type="domain" description="Response regulatory" evidence="8">
    <location>
        <begin position="8"/>
        <end position="121"/>
    </location>
</feature>
<keyword evidence="2" id="KW-0902">Two-component regulatory system</keyword>
<protein>
    <submittedName>
        <fullName evidence="10">Transcriptional regulator</fullName>
    </submittedName>
</protein>
<dbReference type="SMART" id="SM00448">
    <property type="entry name" value="REC"/>
    <property type="match status" value="1"/>
</dbReference>
<evidence type="ECO:0000256" key="3">
    <source>
        <dbReference type="ARBA" id="ARBA00023015"/>
    </source>
</evidence>
<dbReference type="AlphaFoldDB" id="A0A089HJD2"/>
<dbReference type="GO" id="GO:0005829">
    <property type="term" value="C:cytosol"/>
    <property type="evidence" value="ECO:0007669"/>
    <property type="project" value="TreeGrafter"/>
</dbReference>
<dbReference type="GO" id="GO:0006355">
    <property type="term" value="P:regulation of DNA-templated transcription"/>
    <property type="evidence" value="ECO:0007669"/>
    <property type="project" value="InterPro"/>
</dbReference>
<feature type="domain" description="OmpR/PhoB-type" evidence="9">
    <location>
        <begin position="129"/>
        <end position="229"/>
    </location>
</feature>
<dbReference type="InterPro" id="IPR001789">
    <property type="entry name" value="Sig_transdc_resp-reg_receiver"/>
</dbReference>
<dbReference type="eggNOG" id="COG0745">
    <property type="taxonomic scope" value="Bacteria"/>
</dbReference>
<dbReference type="KEGG" id="pdu:PDUR_09170"/>
<dbReference type="Pfam" id="PF00072">
    <property type="entry name" value="Response_reg"/>
    <property type="match status" value="1"/>
</dbReference>
<dbReference type="PANTHER" id="PTHR48111">
    <property type="entry name" value="REGULATOR OF RPOS"/>
    <property type="match status" value="1"/>
</dbReference>
<evidence type="ECO:0000256" key="4">
    <source>
        <dbReference type="ARBA" id="ARBA00023125"/>
    </source>
</evidence>
<feature type="DNA-binding region" description="OmpR/PhoB-type" evidence="7">
    <location>
        <begin position="129"/>
        <end position="229"/>
    </location>
</feature>
<evidence type="ECO:0000313" key="10">
    <source>
        <dbReference type="EMBL" id="AIQ12076.1"/>
    </source>
</evidence>
<dbReference type="InterPro" id="IPR011006">
    <property type="entry name" value="CheY-like_superfamily"/>
</dbReference>
<reference evidence="10 11" key="1">
    <citation type="submission" date="2014-08" db="EMBL/GenBank/DDBJ databases">
        <title>Comparative genomics of the Paenibacillus odorifer group.</title>
        <authorList>
            <person name="den Bakker H.C."/>
            <person name="Tsai Y.-C."/>
            <person name="Martin N."/>
            <person name="Korlach J."/>
            <person name="Wiedmann M."/>
        </authorList>
    </citation>
    <scope>NUCLEOTIDE SEQUENCE [LARGE SCALE GENOMIC DNA]</scope>
    <source>
        <strain evidence="10 11">DSM 1735</strain>
    </source>
</reference>
<evidence type="ECO:0000256" key="6">
    <source>
        <dbReference type="PROSITE-ProRule" id="PRU00169"/>
    </source>
</evidence>
<dbReference type="SUPFAM" id="SSF52172">
    <property type="entry name" value="CheY-like"/>
    <property type="match status" value="1"/>
</dbReference>
<dbReference type="EMBL" id="CP009288">
    <property type="protein sequence ID" value="AIQ12076.1"/>
    <property type="molecule type" value="Genomic_DNA"/>
</dbReference>
<dbReference type="STRING" id="44251.PDUR_09170"/>
<name>A0A089HJD2_PAEDU</name>
<dbReference type="PANTHER" id="PTHR48111:SF73">
    <property type="entry name" value="ALKALINE PHOSPHATASE SYNTHESIS TRANSCRIPTIONAL REGULATORY PROTEIN PHOP"/>
    <property type="match status" value="1"/>
</dbReference>
<evidence type="ECO:0000256" key="2">
    <source>
        <dbReference type="ARBA" id="ARBA00023012"/>
    </source>
</evidence>
<dbReference type="PROSITE" id="PS51755">
    <property type="entry name" value="OMPR_PHOB"/>
    <property type="match status" value="1"/>
</dbReference>
<sequence>MKEVTVKTLLIVEDDRSLNKGIALTLSQNDLTIHQAYDLAAAKQIMTSHKIDLIILDINLPDGSGLDYCEQLRRTSQVPVIFLTSNDMESDIVTGFGLGGDDYITKPFSLMVLRARVMAVLRRTDPYRKDTVAIGPFFLDFGKMEYYKHGRPLILSKTEQKLLRVLVANTGNILTREQLIDKTWSQDAEFVDENALTVAIKRLRSKLEDEPSSPRYIKTVYGLGYMWTEGQHP</sequence>
<dbReference type="GO" id="GO:0000976">
    <property type="term" value="F:transcription cis-regulatory region binding"/>
    <property type="evidence" value="ECO:0007669"/>
    <property type="project" value="TreeGrafter"/>
</dbReference>
<dbReference type="OrthoDB" id="9790442at2"/>
<evidence type="ECO:0000256" key="5">
    <source>
        <dbReference type="ARBA" id="ARBA00023163"/>
    </source>
</evidence>
<evidence type="ECO:0000313" key="11">
    <source>
        <dbReference type="Proteomes" id="UP000029409"/>
    </source>
</evidence>
<dbReference type="InterPro" id="IPR001867">
    <property type="entry name" value="OmpR/PhoB-type_DNA-bd"/>
</dbReference>
<keyword evidence="3" id="KW-0805">Transcription regulation</keyword>
<dbReference type="GO" id="GO:0000156">
    <property type="term" value="F:phosphorelay response regulator activity"/>
    <property type="evidence" value="ECO:0007669"/>
    <property type="project" value="TreeGrafter"/>
</dbReference>
<accession>A0A089HJD2</accession>
<dbReference type="SMART" id="SM00862">
    <property type="entry name" value="Trans_reg_C"/>
    <property type="match status" value="1"/>
</dbReference>
<dbReference type="Gene3D" id="3.40.50.2300">
    <property type="match status" value="1"/>
</dbReference>
<dbReference type="CDD" id="cd00383">
    <property type="entry name" value="trans_reg_C"/>
    <property type="match status" value="1"/>
</dbReference>
<organism evidence="10 11">
    <name type="scientific">Paenibacillus durus</name>
    <name type="common">Paenibacillus azotofixans</name>
    <dbReference type="NCBI Taxonomy" id="44251"/>
    <lineage>
        <taxon>Bacteria</taxon>
        <taxon>Bacillati</taxon>
        <taxon>Bacillota</taxon>
        <taxon>Bacilli</taxon>
        <taxon>Bacillales</taxon>
        <taxon>Paenibacillaceae</taxon>
        <taxon>Paenibacillus</taxon>
    </lineage>
</organism>
<evidence type="ECO:0000256" key="7">
    <source>
        <dbReference type="PROSITE-ProRule" id="PRU01091"/>
    </source>
</evidence>
<keyword evidence="11" id="KW-1185">Reference proteome</keyword>
<evidence type="ECO:0000259" key="8">
    <source>
        <dbReference type="PROSITE" id="PS50110"/>
    </source>
</evidence>
<dbReference type="Pfam" id="PF00486">
    <property type="entry name" value="Trans_reg_C"/>
    <property type="match status" value="1"/>
</dbReference>
<keyword evidence="1 6" id="KW-0597">Phosphoprotein</keyword>
<dbReference type="InterPro" id="IPR036388">
    <property type="entry name" value="WH-like_DNA-bd_sf"/>
</dbReference>
<dbReference type="PROSITE" id="PS50110">
    <property type="entry name" value="RESPONSE_REGULATORY"/>
    <property type="match status" value="1"/>
</dbReference>
<dbReference type="Gene3D" id="6.10.250.690">
    <property type="match status" value="1"/>
</dbReference>
<keyword evidence="4 7" id="KW-0238">DNA-binding</keyword>
<evidence type="ECO:0000259" key="9">
    <source>
        <dbReference type="PROSITE" id="PS51755"/>
    </source>
</evidence>
<gene>
    <name evidence="10" type="ORF">PDUR_09170</name>
</gene>
<dbReference type="Proteomes" id="UP000029409">
    <property type="component" value="Chromosome"/>
</dbReference>
<dbReference type="CDD" id="cd17574">
    <property type="entry name" value="REC_OmpR"/>
    <property type="match status" value="1"/>
</dbReference>
<dbReference type="GO" id="GO:0032993">
    <property type="term" value="C:protein-DNA complex"/>
    <property type="evidence" value="ECO:0007669"/>
    <property type="project" value="TreeGrafter"/>
</dbReference>
<feature type="modified residue" description="4-aspartylphosphate" evidence="6">
    <location>
        <position position="57"/>
    </location>
</feature>
<dbReference type="InterPro" id="IPR039420">
    <property type="entry name" value="WalR-like"/>
</dbReference>
<dbReference type="Gene3D" id="1.10.10.10">
    <property type="entry name" value="Winged helix-like DNA-binding domain superfamily/Winged helix DNA-binding domain"/>
    <property type="match status" value="1"/>
</dbReference>
<keyword evidence="5" id="KW-0804">Transcription</keyword>
<proteinExistence type="predicted"/>
<evidence type="ECO:0000256" key="1">
    <source>
        <dbReference type="ARBA" id="ARBA00022553"/>
    </source>
</evidence>